<dbReference type="KEGG" id="salf:SMD44_04945"/>
<dbReference type="Pfam" id="PF21761">
    <property type="entry name" value="RedAm-like_C"/>
    <property type="match status" value="1"/>
</dbReference>
<dbReference type="eggNOG" id="COG2084">
    <property type="taxonomic scope" value="Bacteria"/>
</dbReference>
<dbReference type="InterPro" id="IPR015815">
    <property type="entry name" value="HIBADH-related"/>
</dbReference>
<proteinExistence type="inferred from homology"/>
<evidence type="ECO:0000313" key="5">
    <source>
        <dbReference type="EMBL" id="ARX85481.1"/>
    </source>
</evidence>
<dbReference type="InterPro" id="IPR013328">
    <property type="entry name" value="6PGD_dom2"/>
</dbReference>
<evidence type="ECO:0000256" key="2">
    <source>
        <dbReference type="ARBA" id="ARBA00023002"/>
    </source>
</evidence>
<dbReference type="EMBL" id="CP021748">
    <property type="protein sequence ID" value="ARX85481.1"/>
    <property type="molecule type" value="Genomic_DNA"/>
</dbReference>
<dbReference type="Gene3D" id="1.10.1040.10">
    <property type="entry name" value="N-(1-d-carboxylethyl)-l-norvaline Dehydrogenase, domain 2"/>
    <property type="match status" value="1"/>
</dbReference>
<dbReference type="InterPro" id="IPR006115">
    <property type="entry name" value="6PGDH_NADP-bd"/>
</dbReference>
<evidence type="ECO:0000256" key="1">
    <source>
        <dbReference type="ARBA" id="ARBA00009080"/>
    </source>
</evidence>
<dbReference type="Proteomes" id="UP000195880">
    <property type="component" value="Chromosome"/>
</dbReference>
<dbReference type="AlphaFoldDB" id="A0A1Z1WGB2"/>
<dbReference type="GO" id="GO:0016491">
    <property type="term" value="F:oxidoreductase activity"/>
    <property type="evidence" value="ECO:0007669"/>
    <property type="project" value="UniProtKB-KW"/>
</dbReference>
<keyword evidence="2" id="KW-0560">Oxidoreductase</keyword>
<feature type="domain" description="6-phosphogluconate dehydrogenase NADP-binding" evidence="3">
    <location>
        <begin position="13"/>
        <end position="161"/>
    </location>
</feature>
<organism evidence="5 6">
    <name type="scientific">Streptomyces alboflavus</name>
    <dbReference type="NCBI Taxonomy" id="67267"/>
    <lineage>
        <taxon>Bacteria</taxon>
        <taxon>Bacillati</taxon>
        <taxon>Actinomycetota</taxon>
        <taxon>Actinomycetes</taxon>
        <taxon>Kitasatosporales</taxon>
        <taxon>Streptomycetaceae</taxon>
        <taxon>Streptomyces</taxon>
    </lineage>
</organism>
<dbReference type="InterPro" id="IPR048666">
    <property type="entry name" value="RedAm-like_C"/>
</dbReference>
<dbReference type="InterPro" id="IPR036291">
    <property type="entry name" value="NAD(P)-bd_dom_sf"/>
</dbReference>
<dbReference type="OrthoDB" id="9135493at2"/>
<evidence type="ECO:0000259" key="3">
    <source>
        <dbReference type="Pfam" id="PF03446"/>
    </source>
</evidence>
<dbReference type="InterPro" id="IPR051265">
    <property type="entry name" value="HIBADH-related_NP60_sf"/>
</dbReference>
<gene>
    <name evidence="5" type="ORF">SMD44_04945</name>
</gene>
<dbReference type="Gene3D" id="3.40.50.720">
    <property type="entry name" value="NAD(P)-binding Rossmann-like Domain"/>
    <property type="match status" value="1"/>
</dbReference>
<dbReference type="RefSeq" id="WP_087885324.1">
    <property type="nucleotide sequence ID" value="NZ_CP021748.1"/>
</dbReference>
<dbReference type="Pfam" id="PF03446">
    <property type="entry name" value="NAD_binding_2"/>
    <property type="match status" value="1"/>
</dbReference>
<dbReference type="PANTHER" id="PTHR43580:SF2">
    <property type="entry name" value="CYTOKINE-LIKE NUCLEAR FACTOR N-PAC"/>
    <property type="match status" value="1"/>
</dbReference>
<evidence type="ECO:0000313" key="6">
    <source>
        <dbReference type="Proteomes" id="UP000195880"/>
    </source>
</evidence>
<dbReference type="GO" id="GO:0050661">
    <property type="term" value="F:NADP binding"/>
    <property type="evidence" value="ECO:0007669"/>
    <property type="project" value="InterPro"/>
</dbReference>
<keyword evidence="6" id="KW-1185">Reference proteome</keyword>
<comment type="similarity">
    <text evidence="1">Belongs to the HIBADH-related family.</text>
</comment>
<sequence>MPATDHTPTQHPVSVLGLGLMGSALASALLKAGHPTTVWNRTAAKTGPLVAQGATPADTPAAGVTASPLVIACLTTNDSVRELFEPLAAELSGRTLVNLTNGTPSQARELAAWAREHGIAYVDGGIMAVPQMIAGPGAYILYSGDEEAYARHRDTLAALADTKWVGADAGLAALWDLSLLTGMYGMGLGVAQAYALVGSAGVPAKDFAPLLLDWVVAMTQGIVPGTAEAIDSGQHLTDVSNLEMNLAVLPNFTETLAEHGVSDQLFTPLRALLERAVAEGYGADGLSRMVDLLKAPEPLRTP</sequence>
<dbReference type="PANTHER" id="PTHR43580">
    <property type="entry name" value="OXIDOREDUCTASE GLYR1-RELATED"/>
    <property type="match status" value="1"/>
</dbReference>
<feature type="domain" description="NADPH-dependent reductive aminase-like C-terminal" evidence="4">
    <location>
        <begin position="168"/>
        <end position="294"/>
    </location>
</feature>
<protein>
    <submittedName>
        <fullName evidence="5">6-phosphogluconate dehydrogenase</fullName>
    </submittedName>
</protein>
<evidence type="ECO:0000259" key="4">
    <source>
        <dbReference type="Pfam" id="PF21761"/>
    </source>
</evidence>
<dbReference type="SUPFAM" id="SSF51735">
    <property type="entry name" value="NAD(P)-binding Rossmann-fold domains"/>
    <property type="match status" value="1"/>
</dbReference>
<accession>A0A1Z1WGB2</accession>
<reference evidence="5 6" key="1">
    <citation type="submission" date="2017-05" db="EMBL/GenBank/DDBJ databases">
        <title>Streptomyces alboflavus Genome sequencing and assembly.</title>
        <authorList>
            <person name="Wang Y."/>
            <person name="Du B."/>
            <person name="Ding Y."/>
            <person name="Liu H."/>
            <person name="Hou Q."/>
            <person name="Liu K."/>
            <person name="Wang C."/>
            <person name="Yao L."/>
        </authorList>
    </citation>
    <scope>NUCLEOTIDE SEQUENCE [LARGE SCALE GENOMIC DNA]</scope>
    <source>
        <strain evidence="5 6">MDJK44</strain>
    </source>
</reference>
<name>A0A1Z1WGB2_9ACTN</name>
<dbReference type="PIRSF" id="PIRSF000103">
    <property type="entry name" value="HIBADH"/>
    <property type="match status" value="1"/>
</dbReference>
<dbReference type="STRING" id="67267.GCA_000716675_06228"/>